<evidence type="ECO:0000313" key="11">
    <source>
        <dbReference type="Proteomes" id="UP000501690"/>
    </source>
</evidence>
<feature type="transmembrane region" description="Helical" evidence="8">
    <location>
        <begin position="204"/>
        <end position="224"/>
    </location>
</feature>
<evidence type="ECO:0000256" key="5">
    <source>
        <dbReference type="ARBA" id="ARBA00022989"/>
    </source>
</evidence>
<name>A0A4D6L036_VIGUN</name>
<dbReference type="PANTHER" id="PTHR11040:SF41">
    <property type="entry name" value="ZINC TRANSPORTER 7"/>
    <property type="match status" value="1"/>
</dbReference>
<dbReference type="GO" id="GO:0005886">
    <property type="term" value="C:plasma membrane"/>
    <property type="evidence" value="ECO:0007669"/>
    <property type="project" value="TreeGrafter"/>
</dbReference>
<proteinExistence type="inferred from homology"/>
<dbReference type="Pfam" id="PF02535">
    <property type="entry name" value="Zip"/>
    <property type="match status" value="1"/>
</dbReference>
<evidence type="ECO:0000256" key="4">
    <source>
        <dbReference type="ARBA" id="ARBA00022692"/>
    </source>
</evidence>
<dbReference type="AlphaFoldDB" id="A0A4D6L036"/>
<evidence type="ECO:0000256" key="2">
    <source>
        <dbReference type="ARBA" id="ARBA00006939"/>
    </source>
</evidence>
<keyword evidence="4 8" id="KW-0812">Transmembrane</keyword>
<dbReference type="InterPro" id="IPR003689">
    <property type="entry name" value="ZIP"/>
</dbReference>
<feature type="signal peptide" evidence="9">
    <location>
        <begin position="1"/>
        <end position="20"/>
    </location>
</feature>
<gene>
    <name evidence="10" type="ORF">DEO72_LG2g2392</name>
</gene>
<feature type="transmembrane region" description="Helical" evidence="8">
    <location>
        <begin position="47"/>
        <end position="67"/>
    </location>
</feature>
<organism evidence="10 11">
    <name type="scientific">Vigna unguiculata</name>
    <name type="common">Cowpea</name>
    <dbReference type="NCBI Taxonomy" id="3917"/>
    <lineage>
        <taxon>Eukaryota</taxon>
        <taxon>Viridiplantae</taxon>
        <taxon>Streptophyta</taxon>
        <taxon>Embryophyta</taxon>
        <taxon>Tracheophyta</taxon>
        <taxon>Spermatophyta</taxon>
        <taxon>Magnoliopsida</taxon>
        <taxon>eudicotyledons</taxon>
        <taxon>Gunneridae</taxon>
        <taxon>Pentapetalae</taxon>
        <taxon>rosids</taxon>
        <taxon>fabids</taxon>
        <taxon>Fabales</taxon>
        <taxon>Fabaceae</taxon>
        <taxon>Papilionoideae</taxon>
        <taxon>50 kb inversion clade</taxon>
        <taxon>NPAAA clade</taxon>
        <taxon>indigoferoid/millettioid clade</taxon>
        <taxon>Phaseoleae</taxon>
        <taxon>Vigna</taxon>
    </lineage>
</organism>
<evidence type="ECO:0000256" key="6">
    <source>
        <dbReference type="ARBA" id="ARBA00023065"/>
    </source>
</evidence>
<keyword evidence="3 8" id="KW-0813">Transport</keyword>
<feature type="chain" id="PRO_5020028849" evidence="9">
    <location>
        <begin position="21"/>
        <end position="358"/>
    </location>
</feature>
<evidence type="ECO:0000256" key="9">
    <source>
        <dbReference type="SAM" id="SignalP"/>
    </source>
</evidence>
<evidence type="ECO:0000256" key="1">
    <source>
        <dbReference type="ARBA" id="ARBA00004141"/>
    </source>
</evidence>
<keyword evidence="6 8" id="KW-0406">Ion transport</keyword>
<accession>A0A4D6L036</accession>
<comment type="caution">
    <text evidence="8">Lacks conserved residue(s) required for the propagation of feature annotation.</text>
</comment>
<reference evidence="10 11" key="1">
    <citation type="submission" date="2019-04" db="EMBL/GenBank/DDBJ databases">
        <title>An improved genome assembly and genetic linkage map for asparagus bean, Vigna unguiculata ssp. sesquipedialis.</title>
        <authorList>
            <person name="Xia Q."/>
            <person name="Zhang R."/>
            <person name="Dong Y."/>
        </authorList>
    </citation>
    <scope>NUCLEOTIDE SEQUENCE [LARGE SCALE GENOMIC DNA]</scope>
    <source>
        <tissue evidence="10">Leaf</tissue>
    </source>
</reference>
<dbReference type="EMBL" id="CP039346">
    <property type="protein sequence ID" value="QCD82059.1"/>
    <property type="molecule type" value="Genomic_DNA"/>
</dbReference>
<feature type="transmembrane region" description="Helical" evidence="8">
    <location>
        <begin position="120"/>
        <end position="137"/>
    </location>
</feature>
<dbReference type="NCBIfam" id="TIGR00820">
    <property type="entry name" value="zip"/>
    <property type="match status" value="1"/>
</dbReference>
<evidence type="ECO:0000256" key="7">
    <source>
        <dbReference type="ARBA" id="ARBA00023136"/>
    </source>
</evidence>
<evidence type="ECO:0000256" key="8">
    <source>
        <dbReference type="RuleBase" id="RU362088"/>
    </source>
</evidence>
<feature type="transmembrane region" description="Helical" evidence="8">
    <location>
        <begin position="268"/>
        <end position="290"/>
    </location>
</feature>
<feature type="transmembrane region" description="Helical" evidence="8">
    <location>
        <begin position="302"/>
        <end position="322"/>
    </location>
</feature>
<evidence type="ECO:0000313" key="10">
    <source>
        <dbReference type="EMBL" id="QCD82059.1"/>
    </source>
</evidence>
<keyword evidence="5 8" id="KW-1133">Transmembrane helix</keyword>
<keyword evidence="9" id="KW-0732">Signal</keyword>
<evidence type="ECO:0000256" key="3">
    <source>
        <dbReference type="ARBA" id="ARBA00022448"/>
    </source>
</evidence>
<comment type="subcellular location">
    <subcellularLocation>
        <location evidence="1 8">Membrane</location>
        <topology evidence="1 8">Multi-pass membrane protein</topology>
    </subcellularLocation>
</comment>
<keyword evidence="7 8" id="KW-0472">Membrane</keyword>
<dbReference type="Proteomes" id="UP000501690">
    <property type="component" value="Linkage Group LG2"/>
</dbReference>
<keyword evidence="11" id="KW-1185">Reference proteome</keyword>
<dbReference type="PANTHER" id="PTHR11040">
    <property type="entry name" value="ZINC/IRON TRANSPORTER"/>
    <property type="match status" value="1"/>
</dbReference>
<feature type="transmembrane region" description="Helical" evidence="8">
    <location>
        <begin position="79"/>
        <end position="100"/>
    </location>
</feature>
<dbReference type="InterPro" id="IPR004698">
    <property type="entry name" value="Zn/Fe_permease_fun/pln"/>
</dbReference>
<dbReference type="GO" id="GO:0005385">
    <property type="term" value="F:zinc ion transmembrane transporter activity"/>
    <property type="evidence" value="ECO:0007669"/>
    <property type="project" value="InterPro"/>
</dbReference>
<protein>
    <submittedName>
        <fullName evidence="10">Solute carrier family 39</fullName>
    </submittedName>
</protein>
<comment type="similarity">
    <text evidence="2 8">Belongs to the ZIP transporter (TC 2.A.5) family.</text>
</comment>
<sequence>MAPRLVVIITAIVLLLLAEARPTTTEQCNGKWEEGCRNKVESLKLKVIAIFSILVTSVIGVSLPLFSRSVPALRPDRDLFVIVKAFASGVILATGYMHVLPDSFQDLTSECLPERPWRKFPFTTFIAMFSAVITLVVDSYSISFFKKKVAASSANASGSASLEAGERKEVEVCGHGHGHDVHADADADRDANIVDAEQLLRYRVVAQVLELGIVVHSVVIGLSMGASMNPCTIRPLIAAICFHQMFEGMGLGGCILQAEYGTKVKGVMVFFFSTTTPLGIVLGIALSNVYSDTSSKSLIVEGVLNAISAGLLNYMALVELLAPDFMGSKIQGSTKIMALAFVAVLLGAGAMSVMAIWA</sequence>
<feature type="transmembrane region" description="Helical" evidence="8">
    <location>
        <begin position="334"/>
        <end position="357"/>
    </location>
</feature>